<dbReference type="Proteomes" id="UP000094487">
    <property type="component" value="Unassembled WGS sequence"/>
</dbReference>
<name>A0A1E3LWQ5_9SPHN</name>
<sequence length="64" mass="6748">MTIATIFDRIHRSPRVLSRLKAEPVIPAQAGISGEKGRARPGPDLRRDSGSGATTPPAARSPDS</sequence>
<protein>
    <submittedName>
        <fullName evidence="2">Uncharacterized protein</fullName>
    </submittedName>
</protein>
<organism evidence="2 3">
    <name type="scientific">Sphingomonas turrisvirgatae</name>
    <dbReference type="NCBI Taxonomy" id="1888892"/>
    <lineage>
        <taxon>Bacteria</taxon>
        <taxon>Pseudomonadati</taxon>
        <taxon>Pseudomonadota</taxon>
        <taxon>Alphaproteobacteria</taxon>
        <taxon>Sphingomonadales</taxon>
        <taxon>Sphingomonadaceae</taxon>
        <taxon>Sphingomonas</taxon>
    </lineage>
</organism>
<feature type="region of interest" description="Disordered" evidence="1">
    <location>
        <begin position="13"/>
        <end position="64"/>
    </location>
</feature>
<proteinExistence type="predicted"/>
<keyword evidence="3" id="KW-1185">Reference proteome</keyword>
<accession>A0A1E3LWQ5</accession>
<reference evidence="2 3" key="1">
    <citation type="submission" date="2016-08" db="EMBL/GenBank/DDBJ databases">
        <title>Draft genome of the agarase producing Sphingomonas sp. MCT13.</title>
        <authorList>
            <person name="D'Andrea M.M."/>
            <person name="Rossolini G.M."/>
            <person name="Thaller M.C."/>
        </authorList>
    </citation>
    <scope>NUCLEOTIDE SEQUENCE [LARGE SCALE GENOMIC DNA]</scope>
    <source>
        <strain evidence="2 3">MCT13</strain>
    </source>
</reference>
<dbReference type="STRING" id="1888892.BFL28_15200"/>
<gene>
    <name evidence="2" type="ORF">BFL28_15200</name>
</gene>
<evidence type="ECO:0000313" key="2">
    <source>
        <dbReference type="EMBL" id="ODP38179.1"/>
    </source>
</evidence>
<evidence type="ECO:0000256" key="1">
    <source>
        <dbReference type="SAM" id="MobiDB-lite"/>
    </source>
</evidence>
<evidence type="ECO:0000313" key="3">
    <source>
        <dbReference type="Proteomes" id="UP000094487"/>
    </source>
</evidence>
<dbReference type="RefSeq" id="WP_069320114.1">
    <property type="nucleotide sequence ID" value="NZ_MDDS01000018.1"/>
</dbReference>
<comment type="caution">
    <text evidence="2">The sequence shown here is derived from an EMBL/GenBank/DDBJ whole genome shotgun (WGS) entry which is preliminary data.</text>
</comment>
<feature type="compositionally biased region" description="Basic and acidic residues" evidence="1">
    <location>
        <begin position="35"/>
        <end position="49"/>
    </location>
</feature>
<dbReference type="AlphaFoldDB" id="A0A1E3LWQ5"/>
<dbReference type="EMBL" id="MDDS01000018">
    <property type="protein sequence ID" value="ODP38179.1"/>
    <property type="molecule type" value="Genomic_DNA"/>
</dbReference>